<protein>
    <recommendedName>
        <fullName evidence="5">GH18 domain-containing protein</fullName>
    </recommendedName>
</protein>
<dbReference type="Gene3D" id="3.20.20.80">
    <property type="entry name" value="Glycosidases"/>
    <property type="match status" value="1"/>
</dbReference>
<feature type="chain" id="PRO_5044271522" description="GH18 domain-containing protein" evidence="2">
    <location>
        <begin position="27"/>
        <end position="420"/>
    </location>
</feature>
<dbReference type="PANTHER" id="PTHR46066">
    <property type="entry name" value="CHITINASE DOMAIN-CONTAINING PROTEIN 1 FAMILY MEMBER"/>
    <property type="match status" value="1"/>
</dbReference>
<gene>
    <name evidence="3" type="ORF">AB1Y20_018331</name>
</gene>
<dbReference type="AlphaFoldDB" id="A0AB34JRD5"/>
<evidence type="ECO:0000313" key="3">
    <source>
        <dbReference type="EMBL" id="KAL1523388.1"/>
    </source>
</evidence>
<evidence type="ECO:0000256" key="2">
    <source>
        <dbReference type="SAM" id="SignalP"/>
    </source>
</evidence>
<dbReference type="SUPFAM" id="SSF51445">
    <property type="entry name" value="(Trans)glycosidases"/>
    <property type="match status" value="1"/>
</dbReference>
<organism evidence="3 4">
    <name type="scientific">Prymnesium parvum</name>
    <name type="common">Toxic golden alga</name>
    <dbReference type="NCBI Taxonomy" id="97485"/>
    <lineage>
        <taxon>Eukaryota</taxon>
        <taxon>Haptista</taxon>
        <taxon>Haptophyta</taxon>
        <taxon>Prymnesiophyceae</taxon>
        <taxon>Prymnesiales</taxon>
        <taxon>Prymnesiaceae</taxon>
        <taxon>Prymnesium</taxon>
    </lineage>
</organism>
<dbReference type="InterPro" id="IPR029070">
    <property type="entry name" value="Chitinase_insertion_sf"/>
</dbReference>
<name>A0AB34JRD5_PRYPA</name>
<dbReference type="InterPro" id="IPR017853">
    <property type="entry name" value="GH"/>
</dbReference>
<dbReference type="EMBL" id="JBGBPQ010000006">
    <property type="protein sequence ID" value="KAL1523388.1"/>
    <property type="molecule type" value="Genomic_DNA"/>
</dbReference>
<proteinExistence type="inferred from homology"/>
<evidence type="ECO:0000313" key="4">
    <source>
        <dbReference type="Proteomes" id="UP001515480"/>
    </source>
</evidence>
<keyword evidence="4" id="KW-1185">Reference proteome</keyword>
<evidence type="ECO:0008006" key="5">
    <source>
        <dbReference type="Google" id="ProtNLM"/>
    </source>
</evidence>
<evidence type="ECO:0000256" key="1">
    <source>
        <dbReference type="ARBA" id="ARBA00009336"/>
    </source>
</evidence>
<dbReference type="Gene3D" id="3.10.50.10">
    <property type="match status" value="1"/>
</dbReference>
<sequence length="420" mass="46204">MSPPLSRLQLALTCFLAALGAWLGSSSDPDLLLAWATQLLRPSALPVSGEREERPSDERHGPLPSTVYARGLVNRRVRAASVLHEHQAFFHNTSSRAFAGVAVGFASPWAARADETVWRFSRKLTHVAPVLFEATAAGGVRSTIGEHAGRRWLRWLRAATRSAAGRQAWPRLTPLVSLERLDLLHYFTGEGAEARAGELLLSLQTALLTMKLDGFVLHAHAHLAWLTLEDRRLVQPKLHVFVQLLAAQLSGEDAELLLLVPPHPGLFSATEFNQLHEALGGVILATANFSAVKATPGPSAPISWMKRALTELNPSEEASSKLAVTLPMVGWDFALPDGPGTPVDSQRYLRLLSRHKNTWLEWDAAGSEHVFKYHADGVEHALYYASLRGLAERLGVLRQLKVGFAIWELGTTLDYFYDLL</sequence>
<comment type="similarity">
    <text evidence="1">Belongs to the glycosyl hydrolase 18 family.</text>
</comment>
<dbReference type="GO" id="GO:0012505">
    <property type="term" value="C:endomembrane system"/>
    <property type="evidence" value="ECO:0007669"/>
    <property type="project" value="TreeGrafter"/>
</dbReference>
<comment type="caution">
    <text evidence="3">The sequence shown here is derived from an EMBL/GenBank/DDBJ whole genome shotgun (WGS) entry which is preliminary data.</text>
</comment>
<accession>A0AB34JRD5</accession>
<dbReference type="Proteomes" id="UP001515480">
    <property type="component" value="Unassembled WGS sequence"/>
</dbReference>
<dbReference type="GO" id="GO:0070492">
    <property type="term" value="F:oligosaccharide binding"/>
    <property type="evidence" value="ECO:0007669"/>
    <property type="project" value="TreeGrafter"/>
</dbReference>
<keyword evidence="2" id="KW-0732">Signal</keyword>
<dbReference type="PANTHER" id="PTHR46066:SF2">
    <property type="entry name" value="CHITINASE DOMAIN-CONTAINING PROTEIN 1"/>
    <property type="match status" value="1"/>
</dbReference>
<feature type="signal peptide" evidence="2">
    <location>
        <begin position="1"/>
        <end position="26"/>
    </location>
</feature>
<reference evidence="3 4" key="1">
    <citation type="journal article" date="2024" name="Science">
        <title>Giant polyketide synthase enzymes in the biosynthesis of giant marine polyether toxins.</title>
        <authorList>
            <person name="Fallon T.R."/>
            <person name="Shende V.V."/>
            <person name="Wierzbicki I.H."/>
            <person name="Pendleton A.L."/>
            <person name="Watervoot N.F."/>
            <person name="Auber R.P."/>
            <person name="Gonzalez D.J."/>
            <person name="Wisecaver J.H."/>
            <person name="Moore B.S."/>
        </authorList>
    </citation>
    <scope>NUCLEOTIDE SEQUENCE [LARGE SCALE GENOMIC DNA]</scope>
    <source>
        <strain evidence="3 4">12B1</strain>
    </source>
</reference>